<evidence type="ECO:0000256" key="3">
    <source>
        <dbReference type="ARBA" id="ARBA00022692"/>
    </source>
</evidence>
<keyword evidence="4 10" id="KW-1133">Transmembrane helix</keyword>
<keyword evidence="6 10" id="KW-0407">Ion channel</keyword>
<comment type="subcellular location">
    <subcellularLocation>
        <location evidence="1 10">Cell membrane</location>
        <topology evidence="1 10">Multi-pass membrane protein</topology>
    </subcellularLocation>
</comment>
<evidence type="ECO:0000256" key="8">
    <source>
        <dbReference type="ARBA" id="ARBA00035585"/>
    </source>
</evidence>
<evidence type="ECO:0000256" key="4">
    <source>
        <dbReference type="ARBA" id="ARBA00022989"/>
    </source>
</evidence>
<dbReference type="EMBL" id="JAFHAP010000022">
    <property type="protein sequence ID" value="MBN2911040.1"/>
    <property type="molecule type" value="Genomic_DNA"/>
</dbReference>
<comment type="activity regulation">
    <text evidence="10">Na(+) is not transported, but it plays an essential structural role and its presence is essential for fluoride channel function.</text>
</comment>
<gene>
    <name evidence="10 11" type="primary">crcB</name>
    <name evidence="10" type="synonym">fluC</name>
    <name evidence="11" type="ORF">JQC72_16225</name>
</gene>
<reference evidence="11" key="1">
    <citation type="journal article" date="2024" name="Int. J. Syst. Evol. Microbiol.">
        <title>Polycladomyces zharkentensis sp. nov., a novel thermophilic cellulose- and starch-degrading member of the Bacillota from a geothermal aquifer in Kazakhstan.</title>
        <authorList>
            <person name="Mashzhan A."/>
            <person name="Kistaubayeva A."/>
            <person name="Javier-Lopez R."/>
            <person name="Bissenova U."/>
            <person name="Bissenbay A."/>
            <person name="Birkeland N.K."/>
        </authorList>
    </citation>
    <scope>NUCLEOTIDE SEQUENCE</scope>
    <source>
        <strain evidence="11">ZKZ2T</strain>
    </source>
</reference>
<evidence type="ECO:0000313" key="12">
    <source>
        <dbReference type="Proteomes" id="UP001177120"/>
    </source>
</evidence>
<feature type="binding site" evidence="10">
    <location>
        <position position="73"/>
    </location>
    <ligand>
        <name>Na(+)</name>
        <dbReference type="ChEBI" id="CHEBI:29101"/>
        <note>structural</note>
    </ligand>
</feature>
<evidence type="ECO:0000256" key="7">
    <source>
        <dbReference type="ARBA" id="ARBA00035120"/>
    </source>
</evidence>
<keyword evidence="5 10" id="KW-0472">Membrane</keyword>
<dbReference type="NCBIfam" id="TIGR00494">
    <property type="entry name" value="crcB"/>
    <property type="match status" value="1"/>
</dbReference>
<keyword evidence="10" id="KW-0915">Sodium</keyword>
<feature type="transmembrane region" description="Helical" evidence="10">
    <location>
        <begin position="94"/>
        <end position="113"/>
    </location>
</feature>
<comment type="similarity">
    <text evidence="7 10">Belongs to the fluoride channel Fluc/FEX (TC 1.A.43) family.</text>
</comment>
<comment type="caution">
    <text evidence="11">The sequence shown here is derived from an EMBL/GenBank/DDBJ whole genome shotgun (WGS) entry which is preliminary data.</text>
</comment>
<feature type="transmembrane region" description="Helical" evidence="10">
    <location>
        <begin position="27"/>
        <end position="47"/>
    </location>
</feature>
<comment type="catalytic activity">
    <reaction evidence="8">
        <text>fluoride(in) = fluoride(out)</text>
        <dbReference type="Rhea" id="RHEA:76159"/>
        <dbReference type="ChEBI" id="CHEBI:17051"/>
    </reaction>
    <physiologicalReaction direction="left-to-right" evidence="8">
        <dbReference type="Rhea" id="RHEA:76160"/>
    </physiologicalReaction>
</comment>
<dbReference type="InterPro" id="IPR003691">
    <property type="entry name" value="FluC"/>
</dbReference>
<protein>
    <recommendedName>
        <fullName evidence="10">Fluoride-specific ion channel FluC</fullName>
    </recommendedName>
</protein>
<dbReference type="PANTHER" id="PTHR28259">
    <property type="entry name" value="FLUORIDE EXPORT PROTEIN 1-RELATED"/>
    <property type="match status" value="1"/>
</dbReference>
<keyword evidence="2 10" id="KW-1003">Cell membrane</keyword>
<keyword evidence="10" id="KW-0479">Metal-binding</keyword>
<dbReference type="PANTHER" id="PTHR28259:SF1">
    <property type="entry name" value="FLUORIDE EXPORT PROTEIN 1-RELATED"/>
    <property type="match status" value="1"/>
</dbReference>
<organism evidence="11 12">
    <name type="scientific">Polycladomyces zharkentensis</name>
    <dbReference type="NCBI Taxonomy" id="2807616"/>
    <lineage>
        <taxon>Bacteria</taxon>
        <taxon>Bacillati</taxon>
        <taxon>Bacillota</taxon>
        <taxon>Bacilli</taxon>
        <taxon>Bacillales</taxon>
        <taxon>Thermoactinomycetaceae</taxon>
        <taxon>Polycladomyces</taxon>
    </lineage>
</organism>
<evidence type="ECO:0000256" key="6">
    <source>
        <dbReference type="ARBA" id="ARBA00023303"/>
    </source>
</evidence>
<dbReference type="Proteomes" id="UP001177120">
    <property type="component" value="Unassembled WGS sequence"/>
</dbReference>
<dbReference type="RefSeq" id="WP_205497517.1">
    <property type="nucleotide sequence ID" value="NZ_JAFHAP010000022.1"/>
</dbReference>
<sequence length="135" mass="14845">MRTLAVGIGGALGALFRWMLGNLSTPLFPWGTLVANLMGCWILGWLTGATRHRSWLPEAWRLGIGTGFVGALTTFSTWDGEMMYLWISERRWTAALYLTLTLVGGILLAWRGCSQGERWAEKKRGNASPQGGSAQ</sequence>
<evidence type="ECO:0000256" key="2">
    <source>
        <dbReference type="ARBA" id="ARBA00022475"/>
    </source>
</evidence>
<proteinExistence type="inferred from homology"/>
<feature type="transmembrane region" description="Helical" evidence="10">
    <location>
        <begin position="59"/>
        <end position="78"/>
    </location>
</feature>
<evidence type="ECO:0000256" key="10">
    <source>
        <dbReference type="HAMAP-Rule" id="MF_00454"/>
    </source>
</evidence>
<name>A0ABS2WPG3_9BACL</name>
<evidence type="ECO:0000313" key="11">
    <source>
        <dbReference type="EMBL" id="MBN2911040.1"/>
    </source>
</evidence>
<dbReference type="Pfam" id="PF02537">
    <property type="entry name" value="CRCB"/>
    <property type="match status" value="1"/>
</dbReference>
<evidence type="ECO:0000256" key="5">
    <source>
        <dbReference type="ARBA" id="ARBA00023136"/>
    </source>
</evidence>
<evidence type="ECO:0000256" key="1">
    <source>
        <dbReference type="ARBA" id="ARBA00004651"/>
    </source>
</evidence>
<keyword evidence="10" id="KW-0813">Transport</keyword>
<comment type="function">
    <text evidence="9 10">Fluoride-specific ion channel. Important for reducing fluoride concentration in the cell, thus reducing its toxicity.</text>
</comment>
<keyword evidence="10" id="KW-0406">Ion transport</keyword>
<dbReference type="HAMAP" id="MF_00454">
    <property type="entry name" value="FluC"/>
    <property type="match status" value="1"/>
</dbReference>
<accession>A0ABS2WPG3</accession>
<keyword evidence="3 10" id="KW-0812">Transmembrane</keyword>
<keyword evidence="12" id="KW-1185">Reference proteome</keyword>
<evidence type="ECO:0000256" key="9">
    <source>
        <dbReference type="ARBA" id="ARBA00049940"/>
    </source>
</evidence>
<feature type="binding site" evidence="10">
    <location>
        <position position="70"/>
    </location>
    <ligand>
        <name>Na(+)</name>
        <dbReference type="ChEBI" id="CHEBI:29101"/>
        <note>structural</note>
    </ligand>
</feature>